<evidence type="ECO:0000313" key="2">
    <source>
        <dbReference type="Proteomes" id="UP001162501"/>
    </source>
</evidence>
<proteinExistence type="predicted"/>
<sequence>MNEQRCARRRGREASSVPREYFCSLRNHAPKTGLSQGPSAVQRKILRRNQADDKEPDSKERYQPECGVGRAARQVLCLRPLSSQSVRSDSYPTHSPECQGTSAFSHLFLKQPHDVGRTGSINPIFQVTFTTRDVVLEKLHECNADITNENGRWSYRTNALTLNSRRKRQCFYQSSASFHLEKGWWTAGAGQALPAASASIAGGDPQLCRPEAYDTVLRETAYK</sequence>
<protein>
    <submittedName>
        <fullName evidence="1">Uncharacterized protein</fullName>
    </submittedName>
</protein>
<evidence type="ECO:0000313" key="1">
    <source>
        <dbReference type="EMBL" id="CAI9695904.1"/>
    </source>
</evidence>
<accession>A0ACB0E636</accession>
<reference evidence="1" key="1">
    <citation type="submission" date="2023-05" db="EMBL/GenBank/DDBJ databases">
        <authorList>
            <consortium name="ELIXIR-Norway"/>
        </authorList>
    </citation>
    <scope>NUCLEOTIDE SEQUENCE</scope>
</reference>
<organism evidence="1 2">
    <name type="scientific">Rangifer tarandus platyrhynchus</name>
    <name type="common">Svalbard reindeer</name>
    <dbReference type="NCBI Taxonomy" id="3082113"/>
    <lineage>
        <taxon>Eukaryota</taxon>
        <taxon>Metazoa</taxon>
        <taxon>Chordata</taxon>
        <taxon>Craniata</taxon>
        <taxon>Vertebrata</taxon>
        <taxon>Euteleostomi</taxon>
        <taxon>Mammalia</taxon>
        <taxon>Eutheria</taxon>
        <taxon>Laurasiatheria</taxon>
        <taxon>Artiodactyla</taxon>
        <taxon>Ruminantia</taxon>
        <taxon>Pecora</taxon>
        <taxon>Cervidae</taxon>
        <taxon>Odocoileinae</taxon>
        <taxon>Rangifer</taxon>
    </lineage>
</organism>
<dbReference type="Proteomes" id="UP001162501">
    <property type="component" value="Chromosome 15"/>
</dbReference>
<dbReference type="EMBL" id="OX596099">
    <property type="protein sequence ID" value="CAI9695904.1"/>
    <property type="molecule type" value="Genomic_DNA"/>
</dbReference>
<gene>
    <name evidence="1" type="ORF">MRATA1EN3_LOCUS7117</name>
</gene>
<name>A0ACB0E636_RANTA</name>